<dbReference type="Proteomes" id="UP001144110">
    <property type="component" value="Unassembled WGS sequence"/>
</dbReference>
<comment type="caution">
    <text evidence="2">The sequence shown here is derived from an EMBL/GenBank/DDBJ whole genome shotgun (WGS) entry which is preliminary data.</text>
</comment>
<gene>
    <name evidence="2" type="ORF">OD816_000902</name>
</gene>
<dbReference type="Pfam" id="PF02120">
    <property type="entry name" value="Flg_hook"/>
    <property type="match status" value="1"/>
</dbReference>
<evidence type="ECO:0000313" key="3">
    <source>
        <dbReference type="Proteomes" id="UP001144110"/>
    </source>
</evidence>
<dbReference type="InterPro" id="IPR021136">
    <property type="entry name" value="Flagellar_hook_control-like_C"/>
</dbReference>
<dbReference type="EMBL" id="JAPHEG010000003">
    <property type="protein sequence ID" value="MDF2953657.1"/>
    <property type="molecule type" value="Genomic_DNA"/>
</dbReference>
<dbReference type="InterPro" id="IPR038610">
    <property type="entry name" value="FliK-like_C_sf"/>
</dbReference>
<keyword evidence="2" id="KW-0969">Cilium</keyword>
<sequence>MIKLVNCSPNSCISGSDKTFSNKFDGKISDWFQLILLSLIDKTILSGENDSEDNLFSEELADVLNDNKNLSKELSGNKGLEELNLSLGYILRSNIFQQNNFSATLNEDGLTRSQKISLWNNFITQLLNIDNTNNFKTEEEKLSFIEEIISFLSQQEGLESKNISNSRINQVLAKILSEFNENELLELQNEIVGRTDLLKLQENKKVLNNDVVPSFEDRAKWLEILRLLKELQSLTKMQNSDVLNSQAQVNNLNKDNFQGLVNNFQINTAGKLISENKNLEEILKSQLDKVERKSFVTDNVKFLNSSKNYSNLDGQKDGPKEFFNFDDIVRIVVSENDNSTSKKVGLLKKNLSFYDILNKRSETQINPFQKIVNNELVKSVFDVENVNKTEDIKNANFYRLPDTFMEIVKDMVLEIQPEGEKKALIKLEPPEMGSLDLEIKVKNKDIEIVARIEKQEVLQEIKQNLHHIKASLEESGFNLRNFQLLLGSGFDGGSFVKNFQREGEKYFYGEKSEKLEEVNEDTIKNEDLVKFYNKKGNYYYIV</sequence>
<feature type="domain" description="Flagellar hook-length control protein-like C-terminal" evidence="1">
    <location>
        <begin position="416"/>
        <end position="489"/>
    </location>
</feature>
<organism evidence="2 3">
    <name type="scientific">Candidatus Thermodesulfobacterium syntrophicum</name>
    <dbReference type="NCBI Taxonomy" id="3060442"/>
    <lineage>
        <taxon>Bacteria</taxon>
        <taxon>Pseudomonadati</taxon>
        <taxon>Thermodesulfobacteriota</taxon>
        <taxon>Thermodesulfobacteria</taxon>
        <taxon>Thermodesulfobacteriales</taxon>
        <taxon>Thermodesulfobacteriaceae</taxon>
        <taxon>Thermodesulfobacterium</taxon>
    </lineage>
</organism>
<accession>A0AAE3P1X7</accession>
<evidence type="ECO:0000259" key="1">
    <source>
        <dbReference type="Pfam" id="PF02120"/>
    </source>
</evidence>
<dbReference type="CDD" id="cd17470">
    <property type="entry name" value="T3SS_Flik_C"/>
    <property type="match status" value="1"/>
</dbReference>
<dbReference type="Gene3D" id="3.30.750.140">
    <property type="match status" value="1"/>
</dbReference>
<evidence type="ECO:0000313" key="2">
    <source>
        <dbReference type="EMBL" id="MDF2953657.1"/>
    </source>
</evidence>
<reference evidence="2" key="1">
    <citation type="submission" date="2022-11" db="EMBL/GenBank/DDBJ databases">
        <title>Candidatus Alkanophaga archaea from heated hydrothermal vent sediment oxidize petroleum alkanes.</title>
        <authorList>
            <person name="Zehnle H."/>
            <person name="Laso-Perez R."/>
            <person name="Lipp J."/>
            <person name="Teske A."/>
            <person name="Wegener G."/>
        </authorList>
    </citation>
    <scope>NUCLEOTIDE SEQUENCE</scope>
    <source>
        <strain evidence="2">MCA70</strain>
    </source>
</reference>
<protein>
    <submittedName>
        <fullName evidence="2">Flagellar hook-length control protein FliK</fullName>
    </submittedName>
</protein>
<dbReference type="AlphaFoldDB" id="A0AAE3P1X7"/>
<name>A0AAE3P1X7_9BACT</name>
<keyword evidence="2" id="KW-0282">Flagellum</keyword>
<proteinExistence type="predicted"/>
<keyword evidence="2" id="KW-0966">Cell projection</keyword>